<sequence length="341" mass="36480">MGKMCNISCLTGDSQVPTISLRRNSGNVEKLEFRGCVMGFPKPQQAQLDSCLRSIDRRQFLSVCTKLGAALVGTAAMIPLSGCMSPVEALTPSQASLRVGVDCFNPAYEMLVHKDAHGAVPLENSKHYAAGFDVAVVTYLAHKLGCRACILDVDHADLAEYLKRGYIDVAVSAVYNDSNDTSLSFSDAYAPIELAVVTRVDSPYAQASQVEQLSGALMAARANTDYDAAIGAIPGAVHLMPYSKRTNACVKVRDKEIDATVVDRHGFENAAELFPDLTLVPLPVGSLDKGATQWVRMAVRRDDTALLDGINSGLASLSESDAQAMWKDAKEAVGGTMLDSE</sequence>
<dbReference type="AlphaFoldDB" id="A0A4S2F1N9"/>
<dbReference type="Pfam" id="PF00497">
    <property type="entry name" value="SBP_bac_3"/>
    <property type="match status" value="1"/>
</dbReference>
<dbReference type="PANTHER" id="PTHR35936">
    <property type="entry name" value="MEMBRANE-BOUND LYTIC MUREIN TRANSGLYCOSYLASE F"/>
    <property type="match status" value="1"/>
</dbReference>
<gene>
    <name evidence="3" type="ORF">E5334_06225</name>
</gene>
<organism evidence="3 4">
    <name type="scientific">Muricaecibacterium torontonense</name>
    <dbReference type="NCBI Taxonomy" id="3032871"/>
    <lineage>
        <taxon>Bacteria</taxon>
        <taxon>Bacillati</taxon>
        <taxon>Actinomycetota</taxon>
        <taxon>Coriobacteriia</taxon>
        <taxon>Coriobacteriales</taxon>
        <taxon>Atopobiaceae</taxon>
        <taxon>Muricaecibacterium</taxon>
    </lineage>
</organism>
<comment type="caution">
    <text evidence="3">The sequence shown here is derived from an EMBL/GenBank/DDBJ whole genome shotgun (WGS) entry which is preliminary data.</text>
</comment>
<dbReference type="EMBL" id="SRYE01000003">
    <property type="protein sequence ID" value="TGY62242.1"/>
    <property type="molecule type" value="Genomic_DNA"/>
</dbReference>
<proteinExistence type="predicted"/>
<feature type="domain" description="Solute-binding protein family 3/N-terminal" evidence="2">
    <location>
        <begin position="96"/>
        <end position="330"/>
    </location>
</feature>
<dbReference type="SMART" id="SM00062">
    <property type="entry name" value="PBPb"/>
    <property type="match status" value="1"/>
</dbReference>
<dbReference type="Proteomes" id="UP000310263">
    <property type="component" value="Unassembled WGS sequence"/>
</dbReference>
<evidence type="ECO:0000313" key="3">
    <source>
        <dbReference type="EMBL" id="TGY62242.1"/>
    </source>
</evidence>
<keyword evidence="4" id="KW-1185">Reference proteome</keyword>
<accession>A0A4S2F1N9</accession>
<protein>
    <submittedName>
        <fullName evidence="3">Transporter substrate-binding domain-containing protein</fullName>
    </submittedName>
</protein>
<evidence type="ECO:0000313" key="4">
    <source>
        <dbReference type="Proteomes" id="UP000310263"/>
    </source>
</evidence>
<dbReference type="InterPro" id="IPR001638">
    <property type="entry name" value="Solute-binding_3/MltF_N"/>
</dbReference>
<dbReference type="SUPFAM" id="SSF53850">
    <property type="entry name" value="Periplasmic binding protein-like II"/>
    <property type="match status" value="1"/>
</dbReference>
<evidence type="ECO:0000256" key="1">
    <source>
        <dbReference type="ARBA" id="ARBA00022729"/>
    </source>
</evidence>
<name>A0A4S2F1N9_9ACTN</name>
<evidence type="ECO:0000259" key="2">
    <source>
        <dbReference type="SMART" id="SM00062"/>
    </source>
</evidence>
<dbReference type="OrthoDB" id="9807888at2"/>
<keyword evidence="1" id="KW-0732">Signal</keyword>
<dbReference type="Gene3D" id="3.40.190.10">
    <property type="entry name" value="Periplasmic binding protein-like II"/>
    <property type="match status" value="2"/>
</dbReference>
<reference evidence="3 4" key="1">
    <citation type="submission" date="2019-04" db="EMBL/GenBank/DDBJ databases">
        <title>Microbes associate with the intestines of laboratory mice.</title>
        <authorList>
            <person name="Navarre W."/>
            <person name="Wong E."/>
            <person name="Huang K."/>
            <person name="Tropini C."/>
            <person name="Ng K."/>
            <person name="Yu B."/>
        </authorList>
    </citation>
    <scope>NUCLEOTIDE SEQUENCE [LARGE SCALE GENOMIC DNA]</scope>
    <source>
        <strain evidence="3 4">NM07_P-09</strain>
    </source>
</reference>